<dbReference type="SUPFAM" id="SSF56059">
    <property type="entry name" value="Glutathione synthetase ATP-binding domain-like"/>
    <property type="match status" value="1"/>
</dbReference>
<dbReference type="FunFam" id="3.30.470.20:FF:000029">
    <property type="entry name" value="N5-carboxyaminoimidazole ribonucleotide synthase"/>
    <property type="match status" value="1"/>
</dbReference>
<dbReference type="GO" id="GO:0046872">
    <property type="term" value="F:metal ion binding"/>
    <property type="evidence" value="ECO:0007669"/>
    <property type="project" value="InterPro"/>
</dbReference>
<dbReference type="OrthoDB" id="9804625at2"/>
<keyword evidence="1 5" id="KW-0436">Ligase</keyword>
<dbReference type="GO" id="GO:0005829">
    <property type="term" value="C:cytosol"/>
    <property type="evidence" value="ECO:0007669"/>
    <property type="project" value="TreeGrafter"/>
</dbReference>
<dbReference type="FunFam" id="3.30.1490.20:FF:000015">
    <property type="entry name" value="N5-carboxyaminoimidazole ribonucleotide synthase"/>
    <property type="match status" value="1"/>
</dbReference>
<evidence type="ECO:0000313" key="8">
    <source>
        <dbReference type="EMBL" id="TWT38013.1"/>
    </source>
</evidence>
<dbReference type="EMBL" id="SIHJ01000001">
    <property type="protein sequence ID" value="TWT38013.1"/>
    <property type="molecule type" value="Genomic_DNA"/>
</dbReference>
<dbReference type="Gene3D" id="3.40.50.20">
    <property type="match status" value="1"/>
</dbReference>
<dbReference type="InterPro" id="IPR054350">
    <property type="entry name" value="PurT/PurK_preATP-grasp"/>
</dbReference>
<dbReference type="AlphaFoldDB" id="A0A5C5VJ49"/>
<name>A0A5C5VJ49_9BACT</name>
<dbReference type="Pfam" id="PF22660">
    <property type="entry name" value="RS_preATP-grasp-like"/>
    <property type="match status" value="1"/>
</dbReference>
<feature type="binding site" evidence="5">
    <location>
        <position position="109"/>
    </location>
    <ligand>
        <name>ATP</name>
        <dbReference type="ChEBI" id="CHEBI:30616"/>
    </ligand>
</feature>
<comment type="similarity">
    <text evidence="5 6">Belongs to the PurK/PurT family.</text>
</comment>
<dbReference type="SUPFAM" id="SSF51246">
    <property type="entry name" value="Rudiment single hybrid motif"/>
    <property type="match status" value="1"/>
</dbReference>
<feature type="binding site" evidence="5">
    <location>
        <position position="149"/>
    </location>
    <ligand>
        <name>ATP</name>
        <dbReference type="ChEBI" id="CHEBI:30616"/>
    </ligand>
</feature>
<feature type="binding site" evidence="5">
    <location>
        <position position="215"/>
    </location>
    <ligand>
        <name>ATP</name>
        <dbReference type="ChEBI" id="CHEBI:30616"/>
    </ligand>
</feature>
<dbReference type="InterPro" id="IPR040686">
    <property type="entry name" value="PurK_C"/>
</dbReference>
<dbReference type="Proteomes" id="UP000316714">
    <property type="component" value="Unassembled WGS sequence"/>
</dbReference>
<dbReference type="EC" id="6.3.4.18" evidence="5 6"/>
<dbReference type="Pfam" id="PF02222">
    <property type="entry name" value="ATP-grasp"/>
    <property type="match status" value="1"/>
</dbReference>
<dbReference type="Gene3D" id="3.30.470.20">
    <property type="entry name" value="ATP-grasp fold, B domain"/>
    <property type="match status" value="1"/>
</dbReference>
<comment type="subunit">
    <text evidence="5 6">Homodimer.</text>
</comment>
<dbReference type="NCBIfam" id="NF004679">
    <property type="entry name" value="PRK06019.1-5"/>
    <property type="match status" value="1"/>
</dbReference>
<evidence type="ECO:0000256" key="4">
    <source>
        <dbReference type="ARBA" id="ARBA00022840"/>
    </source>
</evidence>
<dbReference type="Pfam" id="PF17769">
    <property type="entry name" value="PurK_C"/>
    <property type="match status" value="1"/>
</dbReference>
<dbReference type="GO" id="GO:0005524">
    <property type="term" value="F:ATP binding"/>
    <property type="evidence" value="ECO:0007669"/>
    <property type="project" value="UniProtKB-UniRule"/>
</dbReference>
<dbReference type="InterPro" id="IPR016185">
    <property type="entry name" value="PreATP-grasp_dom_sf"/>
</dbReference>
<comment type="caution">
    <text evidence="8">The sequence shown here is derived from an EMBL/GenBank/DDBJ whole genome shotgun (WGS) entry which is preliminary data.</text>
</comment>
<evidence type="ECO:0000256" key="1">
    <source>
        <dbReference type="ARBA" id="ARBA00022598"/>
    </source>
</evidence>
<dbReference type="GO" id="GO:0034028">
    <property type="term" value="F:5-(carboxyamino)imidazole ribonucleotide synthase activity"/>
    <property type="evidence" value="ECO:0007669"/>
    <property type="project" value="UniProtKB-UniRule"/>
</dbReference>
<dbReference type="InterPro" id="IPR011054">
    <property type="entry name" value="Rudment_hybrid_motif"/>
</dbReference>
<proteinExistence type="inferred from homology"/>
<dbReference type="InterPro" id="IPR003135">
    <property type="entry name" value="ATP-grasp_carboxylate-amine"/>
</dbReference>
<feature type="binding site" evidence="5">
    <location>
        <position position="192"/>
    </location>
    <ligand>
        <name>ATP</name>
        <dbReference type="ChEBI" id="CHEBI:30616"/>
    </ligand>
</feature>
<dbReference type="GO" id="GO:0006189">
    <property type="term" value="P:'de novo' IMP biosynthetic process"/>
    <property type="evidence" value="ECO:0007669"/>
    <property type="project" value="UniProtKB-UniRule"/>
</dbReference>
<dbReference type="InterPro" id="IPR013815">
    <property type="entry name" value="ATP_grasp_subdomain_1"/>
</dbReference>
<keyword evidence="3 5" id="KW-0658">Purine biosynthesis</keyword>
<evidence type="ECO:0000313" key="9">
    <source>
        <dbReference type="Proteomes" id="UP000316714"/>
    </source>
</evidence>
<dbReference type="HAMAP" id="MF_01928">
    <property type="entry name" value="PurK"/>
    <property type="match status" value="1"/>
</dbReference>
<dbReference type="UniPathway" id="UPA00074">
    <property type="reaction ID" value="UER00942"/>
</dbReference>
<dbReference type="PANTHER" id="PTHR11609">
    <property type="entry name" value="PURINE BIOSYNTHESIS PROTEIN 6/7, PUR6/7"/>
    <property type="match status" value="1"/>
</dbReference>
<feature type="binding site" evidence="5">
    <location>
        <begin position="154"/>
        <end position="160"/>
    </location>
    <ligand>
        <name>ATP</name>
        <dbReference type="ChEBI" id="CHEBI:30616"/>
    </ligand>
</feature>
<organism evidence="8 9">
    <name type="scientific">Posidoniimonas corsicana</name>
    <dbReference type="NCBI Taxonomy" id="1938618"/>
    <lineage>
        <taxon>Bacteria</taxon>
        <taxon>Pseudomonadati</taxon>
        <taxon>Planctomycetota</taxon>
        <taxon>Planctomycetia</taxon>
        <taxon>Pirellulales</taxon>
        <taxon>Lacipirellulaceae</taxon>
        <taxon>Posidoniimonas</taxon>
    </lineage>
</organism>
<dbReference type="PROSITE" id="PS50975">
    <property type="entry name" value="ATP_GRASP"/>
    <property type="match status" value="1"/>
</dbReference>
<evidence type="ECO:0000256" key="6">
    <source>
        <dbReference type="RuleBase" id="RU361200"/>
    </source>
</evidence>
<evidence type="ECO:0000256" key="3">
    <source>
        <dbReference type="ARBA" id="ARBA00022755"/>
    </source>
</evidence>
<gene>
    <name evidence="5 6 8" type="primary">purK</name>
    <name evidence="8" type="ORF">KOR34_29800</name>
</gene>
<accession>A0A5C5VJ49</accession>
<evidence type="ECO:0000256" key="2">
    <source>
        <dbReference type="ARBA" id="ARBA00022741"/>
    </source>
</evidence>
<sequence>MSRQEPLDEGATLGVFGGGQLGRMFCEAARGLGFRTHVFSPDSGGPAAQVADEHTSADYHDFAEVDRFARSVDAVTLEFENVPVAAVEAAGRHTRVRPSGEVLFTVQDRLREKRFLSGAGVPVAPYAPVRTDGQCHVAADKVGTPAVLKTTKFGYDGKGQSIIQSPDEAIGAWTYLGRHACVMEGFVDFVREVSVIVARGADGQTSLCGPIENDHQNHILDLSVLPAACSAATADKAREIAGRVATELDLVGVMCVEFFETADGEVLVNEIAPRPHNSGHLTIEGCEASQFEQQARAMAGLPLASMDNPRPVAMANLLGDLWADGEPNWRAAEAVPGVRLHLYGKGEARPGRKMGHLTAVADTVDAARDAVLTARRALTSG</sequence>
<comment type="function">
    <text evidence="5">Catalyzes the ATP-dependent conversion of 5-aminoimidazole ribonucleotide (AIR) and HCO(3)(-) to N5-carboxyaminoimidazole ribonucleotide (N5-CAIR).</text>
</comment>
<dbReference type="InterPro" id="IPR011761">
    <property type="entry name" value="ATP-grasp"/>
</dbReference>
<dbReference type="RefSeq" id="WP_146565305.1">
    <property type="nucleotide sequence ID" value="NZ_SIHJ01000001.1"/>
</dbReference>
<dbReference type="NCBIfam" id="TIGR01161">
    <property type="entry name" value="purK"/>
    <property type="match status" value="1"/>
</dbReference>
<dbReference type="SUPFAM" id="SSF52440">
    <property type="entry name" value="PreATP-grasp domain"/>
    <property type="match status" value="1"/>
</dbReference>
<dbReference type="GO" id="GO:0004638">
    <property type="term" value="F:phosphoribosylaminoimidazole carboxylase activity"/>
    <property type="evidence" value="ECO:0007669"/>
    <property type="project" value="InterPro"/>
</dbReference>
<dbReference type="InterPro" id="IPR029752">
    <property type="entry name" value="D-isomer_DH_CS1"/>
</dbReference>
<dbReference type="NCBIfam" id="NF004677">
    <property type="entry name" value="PRK06019.1-3"/>
    <property type="match status" value="1"/>
</dbReference>
<reference evidence="8 9" key="1">
    <citation type="submission" date="2019-02" db="EMBL/GenBank/DDBJ databases">
        <title>Deep-cultivation of Planctomycetes and their phenomic and genomic characterization uncovers novel biology.</title>
        <authorList>
            <person name="Wiegand S."/>
            <person name="Jogler M."/>
            <person name="Boedeker C."/>
            <person name="Pinto D."/>
            <person name="Vollmers J."/>
            <person name="Rivas-Marin E."/>
            <person name="Kohn T."/>
            <person name="Peeters S.H."/>
            <person name="Heuer A."/>
            <person name="Rast P."/>
            <person name="Oberbeckmann S."/>
            <person name="Bunk B."/>
            <person name="Jeske O."/>
            <person name="Meyerdierks A."/>
            <person name="Storesund J.E."/>
            <person name="Kallscheuer N."/>
            <person name="Luecker S."/>
            <person name="Lage O.M."/>
            <person name="Pohl T."/>
            <person name="Merkel B.J."/>
            <person name="Hornburger P."/>
            <person name="Mueller R.-W."/>
            <person name="Bruemmer F."/>
            <person name="Labrenz M."/>
            <person name="Spormann A.M."/>
            <person name="Op Den Camp H."/>
            <person name="Overmann J."/>
            <person name="Amann R."/>
            <person name="Jetten M.S.M."/>
            <person name="Mascher T."/>
            <person name="Medema M.H."/>
            <person name="Devos D.P."/>
            <person name="Kaster A.-K."/>
            <person name="Ovreas L."/>
            <person name="Rohde M."/>
            <person name="Galperin M.Y."/>
            <person name="Jogler C."/>
        </authorList>
    </citation>
    <scope>NUCLEOTIDE SEQUENCE [LARGE SCALE GENOMIC DNA]</scope>
    <source>
        <strain evidence="8 9">KOR34</strain>
    </source>
</reference>
<evidence type="ECO:0000259" key="7">
    <source>
        <dbReference type="PROSITE" id="PS50975"/>
    </source>
</evidence>
<dbReference type="PANTHER" id="PTHR11609:SF5">
    <property type="entry name" value="PHOSPHORIBOSYLAMINOIMIDAZOLE CARBOXYLASE"/>
    <property type="match status" value="1"/>
</dbReference>
<evidence type="ECO:0000256" key="5">
    <source>
        <dbReference type="HAMAP-Rule" id="MF_01928"/>
    </source>
</evidence>
<protein>
    <recommendedName>
        <fullName evidence="5 6">N5-carboxyaminoimidazole ribonucleotide synthase</fullName>
        <shortName evidence="5 6">N5-CAIR synthase</shortName>
        <ecNumber evidence="5 6">6.3.4.18</ecNumber>
    </recommendedName>
    <alternativeName>
        <fullName evidence="5 6">5-(carboxyamino)imidazole ribonucleotide synthetase</fullName>
    </alternativeName>
</protein>
<comment type="function">
    <text evidence="6">Catalyzes the ATP-dependent conversion of 5-aminoimidazole ribonucleotide (AIR) and HCO(3)- to N5-carboxyaminoimidazole ribonucleotide (N5-CAIR).</text>
</comment>
<keyword evidence="2 5" id="KW-0547">Nucleotide-binding</keyword>
<dbReference type="InterPro" id="IPR005875">
    <property type="entry name" value="PurK"/>
</dbReference>
<dbReference type="Gene3D" id="3.30.1490.20">
    <property type="entry name" value="ATP-grasp fold, A domain"/>
    <property type="match status" value="1"/>
</dbReference>
<comment type="pathway">
    <text evidence="5 6">Purine metabolism; IMP biosynthesis via de novo pathway; 5-amino-1-(5-phospho-D-ribosyl)imidazole-4-carboxylate from 5-amino-1-(5-phospho-D-ribosyl)imidazole (N5-CAIR route): step 1/2.</text>
</comment>
<comment type="catalytic activity">
    <reaction evidence="5 6">
        <text>5-amino-1-(5-phospho-beta-D-ribosyl)imidazole + hydrogencarbonate + ATP = 5-carboxyamino-1-(5-phospho-D-ribosyl)imidazole + ADP + phosphate + 2 H(+)</text>
        <dbReference type="Rhea" id="RHEA:19317"/>
        <dbReference type="ChEBI" id="CHEBI:15378"/>
        <dbReference type="ChEBI" id="CHEBI:17544"/>
        <dbReference type="ChEBI" id="CHEBI:30616"/>
        <dbReference type="ChEBI" id="CHEBI:43474"/>
        <dbReference type="ChEBI" id="CHEBI:58730"/>
        <dbReference type="ChEBI" id="CHEBI:137981"/>
        <dbReference type="ChEBI" id="CHEBI:456216"/>
        <dbReference type="EC" id="6.3.4.18"/>
    </reaction>
</comment>
<dbReference type="PROSITE" id="PS00065">
    <property type="entry name" value="D_2_HYDROXYACID_DH_1"/>
    <property type="match status" value="1"/>
</dbReference>
<dbReference type="NCBIfam" id="NF004676">
    <property type="entry name" value="PRK06019.1-2"/>
    <property type="match status" value="1"/>
</dbReference>
<feature type="binding site" evidence="5">
    <location>
        <begin position="184"/>
        <end position="187"/>
    </location>
    <ligand>
        <name>ATP</name>
        <dbReference type="ChEBI" id="CHEBI:30616"/>
    </ligand>
</feature>
<feature type="domain" description="ATP-grasp" evidence="7">
    <location>
        <begin position="113"/>
        <end position="299"/>
    </location>
</feature>
<keyword evidence="9" id="KW-1185">Reference proteome</keyword>
<feature type="binding site" evidence="5">
    <location>
        <begin position="269"/>
        <end position="270"/>
    </location>
    <ligand>
        <name>ATP</name>
        <dbReference type="ChEBI" id="CHEBI:30616"/>
    </ligand>
</feature>
<keyword evidence="4 5" id="KW-0067">ATP-binding</keyword>